<accession>A0ACB9RLT3</accession>
<dbReference type="EMBL" id="CM042882">
    <property type="protein sequence ID" value="KAI4379948.1"/>
    <property type="molecule type" value="Genomic_DNA"/>
</dbReference>
<evidence type="ECO:0000313" key="1">
    <source>
        <dbReference type="EMBL" id="KAI4379948.1"/>
    </source>
</evidence>
<reference evidence="2" key="1">
    <citation type="journal article" date="2023" name="Front. Plant Sci.">
        <title>Chromosomal-level genome assembly of Melastoma candidum provides insights into trichome evolution.</title>
        <authorList>
            <person name="Zhong Y."/>
            <person name="Wu W."/>
            <person name="Sun C."/>
            <person name="Zou P."/>
            <person name="Liu Y."/>
            <person name="Dai S."/>
            <person name="Zhou R."/>
        </authorList>
    </citation>
    <scope>NUCLEOTIDE SEQUENCE [LARGE SCALE GENOMIC DNA]</scope>
</reference>
<evidence type="ECO:0000313" key="2">
    <source>
        <dbReference type="Proteomes" id="UP001057402"/>
    </source>
</evidence>
<dbReference type="Proteomes" id="UP001057402">
    <property type="component" value="Chromosome 3"/>
</dbReference>
<comment type="caution">
    <text evidence="1">The sequence shown here is derived from an EMBL/GenBank/DDBJ whole genome shotgun (WGS) entry which is preliminary data.</text>
</comment>
<proteinExistence type="predicted"/>
<keyword evidence="2" id="KW-1185">Reference proteome</keyword>
<name>A0ACB9RLT3_9MYRT</name>
<protein>
    <submittedName>
        <fullName evidence="1">Uncharacterized protein</fullName>
    </submittedName>
</protein>
<sequence length="254" mass="28487">MAAQNPDMQTPSSDFSRAGVQSGVATQSQLPSPIQLPTGFFNNTLKLDESNYVLWKGQVLAALVGGGYEDFIYGTTQPPPLFLDDLSQVPNPDHKLWHRTDKSVMSFLFSSLSPEPLSQVVCCTSAHAVWESLKQRFESSSTTRVINLRTQMQQVKKEGKTMQQYINTVKMFADQLSAIGETVQYKDYIWYLLEGLPMEYDPIVTAVYSRPDQPSIEEIQNLLLNFDLRVEKRHVSDCVLPQVQLSSLTSNAGT</sequence>
<gene>
    <name evidence="1" type="ORF">MLD38_006184</name>
</gene>
<organism evidence="1 2">
    <name type="scientific">Melastoma candidum</name>
    <dbReference type="NCBI Taxonomy" id="119954"/>
    <lineage>
        <taxon>Eukaryota</taxon>
        <taxon>Viridiplantae</taxon>
        <taxon>Streptophyta</taxon>
        <taxon>Embryophyta</taxon>
        <taxon>Tracheophyta</taxon>
        <taxon>Spermatophyta</taxon>
        <taxon>Magnoliopsida</taxon>
        <taxon>eudicotyledons</taxon>
        <taxon>Gunneridae</taxon>
        <taxon>Pentapetalae</taxon>
        <taxon>rosids</taxon>
        <taxon>malvids</taxon>
        <taxon>Myrtales</taxon>
        <taxon>Melastomataceae</taxon>
        <taxon>Melastomatoideae</taxon>
        <taxon>Melastomateae</taxon>
        <taxon>Melastoma</taxon>
    </lineage>
</organism>